<keyword evidence="3" id="KW-1185">Reference proteome</keyword>
<dbReference type="PROSITE" id="PS50887">
    <property type="entry name" value="GGDEF"/>
    <property type="match status" value="1"/>
</dbReference>
<reference evidence="2 3" key="1">
    <citation type="submission" date="2019-10" db="EMBL/GenBank/DDBJ databases">
        <title>Gracilibacillus sp. nov. isolated from rice seeds.</title>
        <authorList>
            <person name="He S."/>
        </authorList>
    </citation>
    <scope>NUCLEOTIDE SEQUENCE [LARGE SCALE GENOMIC DNA]</scope>
    <source>
        <strain evidence="2 3">TD8</strain>
    </source>
</reference>
<dbReference type="Proteomes" id="UP000480246">
    <property type="component" value="Unassembled WGS sequence"/>
</dbReference>
<dbReference type="SMART" id="SM00267">
    <property type="entry name" value="GGDEF"/>
    <property type="match status" value="1"/>
</dbReference>
<evidence type="ECO:0000259" key="1">
    <source>
        <dbReference type="PROSITE" id="PS50887"/>
    </source>
</evidence>
<gene>
    <name evidence="2" type="ORF">F9U64_16580</name>
</gene>
<protein>
    <submittedName>
        <fullName evidence="2">GGDEF domain-containing protein</fullName>
    </submittedName>
</protein>
<name>A0A7C8KQX6_9BACI</name>
<evidence type="ECO:0000313" key="2">
    <source>
        <dbReference type="EMBL" id="KAB8128309.1"/>
    </source>
</evidence>
<sequence>MEQMFIDLDNFKQVNDLYGHDAGDEVLIEVSNRIIKVTEPSDRLVRIGGDEFILIKPGKSDREKINQTAQNIINTLSDWSDSTYQINVSASVGIAEYTTECKDIKVLLKKADNALYEVKRQGKRGFIHA</sequence>
<comment type="caution">
    <text evidence="2">The sequence shown here is derived from an EMBL/GenBank/DDBJ whole genome shotgun (WGS) entry which is preliminary data.</text>
</comment>
<dbReference type="AlphaFoldDB" id="A0A7C8KQX6"/>
<dbReference type="InterPro" id="IPR000160">
    <property type="entry name" value="GGDEF_dom"/>
</dbReference>
<dbReference type="InterPro" id="IPR043128">
    <property type="entry name" value="Rev_trsase/Diguanyl_cyclase"/>
</dbReference>
<dbReference type="Pfam" id="PF00990">
    <property type="entry name" value="GGDEF"/>
    <property type="match status" value="1"/>
</dbReference>
<accession>A0A7C8KQX6</accession>
<dbReference type="EMBL" id="WEID01000083">
    <property type="protein sequence ID" value="KAB8128309.1"/>
    <property type="molecule type" value="Genomic_DNA"/>
</dbReference>
<dbReference type="Gene3D" id="3.30.70.270">
    <property type="match status" value="1"/>
</dbReference>
<organism evidence="2 3">
    <name type="scientific">Gracilibacillus oryzae</name>
    <dbReference type="NCBI Taxonomy" id="1672701"/>
    <lineage>
        <taxon>Bacteria</taxon>
        <taxon>Bacillati</taxon>
        <taxon>Bacillota</taxon>
        <taxon>Bacilli</taxon>
        <taxon>Bacillales</taxon>
        <taxon>Bacillaceae</taxon>
        <taxon>Gracilibacillus</taxon>
    </lineage>
</organism>
<dbReference type="InterPro" id="IPR052163">
    <property type="entry name" value="DGC-Regulatory_Protein"/>
</dbReference>
<dbReference type="InterPro" id="IPR029787">
    <property type="entry name" value="Nucleotide_cyclase"/>
</dbReference>
<dbReference type="NCBIfam" id="TIGR00254">
    <property type="entry name" value="GGDEF"/>
    <property type="match status" value="1"/>
</dbReference>
<proteinExistence type="predicted"/>
<dbReference type="PANTHER" id="PTHR46663">
    <property type="entry name" value="DIGUANYLATE CYCLASE DGCT-RELATED"/>
    <property type="match status" value="1"/>
</dbReference>
<dbReference type="SUPFAM" id="SSF55073">
    <property type="entry name" value="Nucleotide cyclase"/>
    <property type="match status" value="1"/>
</dbReference>
<dbReference type="CDD" id="cd01949">
    <property type="entry name" value="GGDEF"/>
    <property type="match status" value="1"/>
</dbReference>
<dbReference type="OrthoDB" id="9759607at2"/>
<dbReference type="PANTHER" id="PTHR46663:SF2">
    <property type="entry name" value="GGDEF DOMAIN-CONTAINING PROTEIN"/>
    <property type="match status" value="1"/>
</dbReference>
<feature type="domain" description="GGDEF" evidence="1">
    <location>
        <begin position="1"/>
        <end position="129"/>
    </location>
</feature>
<evidence type="ECO:0000313" key="3">
    <source>
        <dbReference type="Proteomes" id="UP000480246"/>
    </source>
</evidence>